<evidence type="ECO:0000313" key="6">
    <source>
        <dbReference type="EMBL" id="SDK88558.1"/>
    </source>
</evidence>
<evidence type="ECO:0000256" key="2">
    <source>
        <dbReference type="ARBA" id="ARBA00023125"/>
    </source>
</evidence>
<proteinExistence type="predicted"/>
<dbReference type="Gene3D" id="1.10.10.10">
    <property type="entry name" value="Winged helix-like DNA-binding domain superfamily/Winged helix DNA-binding domain"/>
    <property type="match status" value="1"/>
</dbReference>
<dbReference type="PROSITE" id="PS51464">
    <property type="entry name" value="SIS"/>
    <property type="match status" value="1"/>
</dbReference>
<dbReference type="InterPro" id="IPR036388">
    <property type="entry name" value="WH-like_DNA-bd_sf"/>
</dbReference>
<dbReference type="Pfam" id="PF01380">
    <property type="entry name" value="SIS"/>
    <property type="match status" value="1"/>
</dbReference>
<dbReference type="PANTHER" id="PTHR30514">
    <property type="entry name" value="GLUCOKINASE"/>
    <property type="match status" value="1"/>
</dbReference>
<dbReference type="SUPFAM" id="SSF46689">
    <property type="entry name" value="Homeodomain-like"/>
    <property type="match status" value="1"/>
</dbReference>
<feature type="domain" description="SIS" evidence="5">
    <location>
        <begin position="129"/>
        <end position="269"/>
    </location>
</feature>
<dbReference type="InterPro" id="IPR000281">
    <property type="entry name" value="HTH_RpiR"/>
</dbReference>
<dbReference type="NCBIfam" id="NF008458">
    <property type="entry name" value="PRK11337.1"/>
    <property type="match status" value="1"/>
</dbReference>
<dbReference type="GO" id="GO:0003700">
    <property type="term" value="F:DNA-binding transcription factor activity"/>
    <property type="evidence" value="ECO:0007669"/>
    <property type="project" value="InterPro"/>
</dbReference>
<dbReference type="PANTHER" id="PTHR30514:SF1">
    <property type="entry name" value="HTH-TYPE TRANSCRIPTIONAL REGULATOR HEXR-RELATED"/>
    <property type="match status" value="1"/>
</dbReference>
<sequence length="292" mass="31792">MTLTSLDLKAVGPRIRMMMPHLTPLEAKVVETVFGRRGFDETIPLKQIAEEAGVSEAMVVKIAKKLGFSGYRDFRTAVYEYSRLPTAEMHQELSVDDSSAEIVQKVFRTSIQALEETLAILDMDDFDRAADLLYRARNRDFYGVGGSAQIARDVSHKFLRIGIRASVYDDSHMMLMSASLLGADDIAVGFSHSGNTSAVIDAIHLARKSGARTLAITNYDNSPLAAVADIVLCSTAQGSPLMGENAAARIAQLNILDALFVAVAQRDYQAAERNLGRTMSAVTSKRRDKGGS</sequence>
<dbReference type="CDD" id="cd05013">
    <property type="entry name" value="SIS_RpiR"/>
    <property type="match status" value="1"/>
</dbReference>
<dbReference type="SUPFAM" id="SSF53697">
    <property type="entry name" value="SIS domain"/>
    <property type="match status" value="1"/>
</dbReference>
<dbReference type="Gene3D" id="3.40.50.10490">
    <property type="entry name" value="Glucose-6-phosphate isomerase like protein, domain 1"/>
    <property type="match status" value="1"/>
</dbReference>
<dbReference type="InterPro" id="IPR001347">
    <property type="entry name" value="SIS_dom"/>
</dbReference>
<dbReference type="GO" id="GO:0097367">
    <property type="term" value="F:carbohydrate derivative binding"/>
    <property type="evidence" value="ECO:0007669"/>
    <property type="project" value="InterPro"/>
</dbReference>
<evidence type="ECO:0000259" key="4">
    <source>
        <dbReference type="PROSITE" id="PS51071"/>
    </source>
</evidence>
<dbReference type="GO" id="GO:0003677">
    <property type="term" value="F:DNA binding"/>
    <property type="evidence" value="ECO:0007669"/>
    <property type="project" value="UniProtKB-KW"/>
</dbReference>
<dbReference type="InterPro" id="IPR035472">
    <property type="entry name" value="RpiR-like_SIS"/>
</dbReference>
<evidence type="ECO:0000259" key="5">
    <source>
        <dbReference type="PROSITE" id="PS51464"/>
    </source>
</evidence>
<keyword evidence="2" id="KW-0238">DNA-binding</keyword>
<evidence type="ECO:0000256" key="3">
    <source>
        <dbReference type="ARBA" id="ARBA00023163"/>
    </source>
</evidence>
<dbReference type="InterPro" id="IPR046348">
    <property type="entry name" value="SIS_dom_sf"/>
</dbReference>
<gene>
    <name evidence="6" type="ORF">SAMN05428953_12265</name>
</gene>
<keyword evidence="1" id="KW-0805">Transcription regulation</keyword>
<name>A0A1G9FJF2_9HYPH</name>
<dbReference type="InterPro" id="IPR047640">
    <property type="entry name" value="RpiR-like"/>
</dbReference>
<dbReference type="GO" id="GO:1901135">
    <property type="term" value="P:carbohydrate derivative metabolic process"/>
    <property type="evidence" value="ECO:0007669"/>
    <property type="project" value="InterPro"/>
</dbReference>
<dbReference type="InterPro" id="IPR009057">
    <property type="entry name" value="Homeodomain-like_sf"/>
</dbReference>
<keyword evidence="7" id="KW-1185">Reference proteome</keyword>
<dbReference type="Pfam" id="PF01418">
    <property type="entry name" value="HTH_6"/>
    <property type="match status" value="1"/>
</dbReference>
<feature type="domain" description="HTH rpiR-type" evidence="4">
    <location>
        <begin position="9"/>
        <end position="85"/>
    </location>
</feature>
<accession>A0A1G9FJF2</accession>
<dbReference type="AlphaFoldDB" id="A0A1G9FJF2"/>
<dbReference type="RefSeq" id="WP_091598869.1">
    <property type="nucleotide sequence ID" value="NZ_FNEE01000022.1"/>
</dbReference>
<protein>
    <submittedName>
        <fullName evidence="6">Transcriptional regulator, RpiR family</fullName>
    </submittedName>
</protein>
<organism evidence="6 7">
    <name type="scientific">Mesorhizobium muleiense</name>
    <dbReference type="NCBI Taxonomy" id="1004279"/>
    <lineage>
        <taxon>Bacteria</taxon>
        <taxon>Pseudomonadati</taxon>
        <taxon>Pseudomonadota</taxon>
        <taxon>Alphaproteobacteria</taxon>
        <taxon>Hyphomicrobiales</taxon>
        <taxon>Phyllobacteriaceae</taxon>
        <taxon>Mesorhizobium</taxon>
    </lineage>
</organism>
<dbReference type="EMBL" id="FNEE01000022">
    <property type="protein sequence ID" value="SDK88558.1"/>
    <property type="molecule type" value="Genomic_DNA"/>
</dbReference>
<dbReference type="Proteomes" id="UP000198894">
    <property type="component" value="Unassembled WGS sequence"/>
</dbReference>
<dbReference type="PROSITE" id="PS51071">
    <property type="entry name" value="HTH_RPIR"/>
    <property type="match status" value="1"/>
</dbReference>
<keyword evidence="3" id="KW-0804">Transcription</keyword>
<evidence type="ECO:0000256" key="1">
    <source>
        <dbReference type="ARBA" id="ARBA00023015"/>
    </source>
</evidence>
<evidence type="ECO:0000313" key="7">
    <source>
        <dbReference type="Proteomes" id="UP000198894"/>
    </source>
</evidence>
<reference evidence="7" key="1">
    <citation type="submission" date="2016-10" db="EMBL/GenBank/DDBJ databases">
        <authorList>
            <person name="Varghese N."/>
            <person name="Submissions S."/>
        </authorList>
    </citation>
    <scope>NUCLEOTIDE SEQUENCE [LARGE SCALE GENOMIC DNA]</scope>
    <source>
        <strain evidence="7">CGMCC 1.11022</strain>
    </source>
</reference>